<feature type="compositionally biased region" description="Low complexity" evidence="1">
    <location>
        <begin position="235"/>
        <end position="246"/>
    </location>
</feature>
<name>A0AAD2FXV8_9STRA</name>
<feature type="region of interest" description="Disordered" evidence="1">
    <location>
        <begin position="1"/>
        <end position="28"/>
    </location>
</feature>
<evidence type="ECO:0000313" key="2">
    <source>
        <dbReference type="EMBL" id="CAJ1955968.1"/>
    </source>
</evidence>
<feature type="compositionally biased region" description="Low complexity" evidence="1">
    <location>
        <begin position="194"/>
        <end position="212"/>
    </location>
</feature>
<feature type="compositionally biased region" description="Basic and acidic residues" evidence="1">
    <location>
        <begin position="213"/>
        <end position="224"/>
    </location>
</feature>
<reference evidence="2" key="1">
    <citation type="submission" date="2023-08" db="EMBL/GenBank/DDBJ databases">
        <authorList>
            <person name="Audoor S."/>
            <person name="Bilcke G."/>
        </authorList>
    </citation>
    <scope>NUCLEOTIDE SEQUENCE</scope>
</reference>
<evidence type="ECO:0000256" key="1">
    <source>
        <dbReference type="SAM" id="MobiDB-lite"/>
    </source>
</evidence>
<organism evidence="2 3">
    <name type="scientific">Cylindrotheca closterium</name>
    <dbReference type="NCBI Taxonomy" id="2856"/>
    <lineage>
        <taxon>Eukaryota</taxon>
        <taxon>Sar</taxon>
        <taxon>Stramenopiles</taxon>
        <taxon>Ochrophyta</taxon>
        <taxon>Bacillariophyta</taxon>
        <taxon>Bacillariophyceae</taxon>
        <taxon>Bacillariophycidae</taxon>
        <taxon>Bacillariales</taxon>
        <taxon>Bacillariaceae</taxon>
        <taxon>Cylindrotheca</taxon>
    </lineage>
</organism>
<dbReference type="Proteomes" id="UP001295423">
    <property type="component" value="Unassembled WGS sequence"/>
</dbReference>
<sequence>MCGAPTTTKAAVMTPYQRRRSDASSADHSVISAITMDEEFGSHHSRSLHRFDPKLRSLMEQKRSSDPDEEEVKQCLNELRVPGRNDDRFSSCSEGDKQLCAIPRRRMSVEMELCIKPAQYYSQYDGETKEDDEDDDASQASMETLEGSQYAYDSIEMGFEDEQECVYKVPMKAGEDNPNHEGRPRRNYRRRVRSGTSSVTLWVAASSSVSSDDSPHSPHSEGGRPRRNYRRRVRSSASSVASSIVSDDQSYGYNRISYP</sequence>
<feature type="region of interest" description="Disordered" evidence="1">
    <location>
        <begin position="170"/>
        <end position="259"/>
    </location>
</feature>
<protein>
    <submittedName>
        <fullName evidence="2">Uncharacterized protein</fullName>
    </submittedName>
</protein>
<dbReference type="AlphaFoldDB" id="A0AAD2FXV8"/>
<dbReference type="EMBL" id="CAKOGP040001903">
    <property type="protein sequence ID" value="CAJ1955968.1"/>
    <property type="molecule type" value="Genomic_DNA"/>
</dbReference>
<feature type="compositionally biased region" description="Basic and acidic residues" evidence="1">
    <location>
        <begin position="173"/>
        <end position="184"/>
    </location>
</feature>
<proteinExistence type="predicted"/>
<feature type="compositionally biased region" description="Basic residues" evidence="1">
    <location>
        <begin position="225"/>
        <end position="234"/>
    </location>
</feature>
<keyword evidence="3" id="KW-1185">Reference proteome</keyword>
<accession>A0AAD2FXV8</accession>
<gene>
    <name evidence="2" type="ORF">CYCCA115_LOCUS16008</name>
</gene>
<comment type="caution">
    <text evidence="2">The sequence shown here is derived from an EMBL/GenBank/DDBJ whole genome shotgun (WGS) entry which is preliminary data.</text>
</comment>
<evidence type="ECO:0000313" key="3">
    <source>
        <dbReference type="Proteomes" id="UP001295423"/>
    </source>
</evidence>